<sequence length="349" mass="39747">MASGTPAGLLENLAISPKTIMAALHSSNDTISALDLPPPTMESQQDVPEMPPQFEPPAEFLKFSELPSELRLKIWDEASFFQRDINLWLKTLGELSVSAYTAEDSTTHELFKSHEFVTNTAPPTVLQICKESRVVGLTHYRLSFGTSYEFANLSISTTPHIYVNWDCDRICLLWPQQFQSHKSRSFKTLVNICQENRLRYLALNVLRDAHWPYVEITTAVHSLKEVLLFGSTAQKSATYSDALNIGFVNTETLAMIYPDLWRKIRNHSWAIRLEIPRRDLAKFFNLSKVGNESEGSLWVRQNVPFASNSPEIPWGLQSDLGNDEVRQPPRIETGYITINGFPELSDWNW</sequence>
<feature type="domain" description="2EXR" evidence="1">
    <location>
        <begin position="60"/>
        <end position="170"/>
    </location>
</feature>
<reference evidence="2 3" key="1">
    <citation type="submission" date="2015-10" db="EMBL/GenBank/DDBJ databases">
        <title>Full genome of DAOMC 229536 Phialocephala scopiformis, a fungal endophyte of spruce producing the potent anti-insectan compound rugulosin.</title>
        <authorList>
            <consortium name="DOE Joint Genome Institute"/>
            <person name="Walker A.K."/>
            <person name="Frasz S.L."/>
            <person name="Seifert K.A."/>
            <person name="Miller J.D."/>
            <person name="Mondo S.J."/>
            <person name="Labutti K."/>
            <person name="Lipzen A."/>
            <person name="Dockter R."/>
            <person name="Kennedy M."/>
            <person name="Grigoriev I.V."/>
            <person name="Spatafora J.W."/>
        </authorList>
    </citation>
    <scope>NUCLEOTIDE SEQUENCE [LARGE SCALE GENOMIC DNA]</scope>
    <source>
        <strain evidence="2 3">CBS 120377</strain>
    </source>
</reference>
<organism evidence="2 3">
    <name type="scientific">Mollisia scopiformis</name>
    <name type="common">Conifer needle endophyte fungus</name>
    <name type="synonym">Phialocephala scopiformis</name>
    <dbReference type="NCBI Taxonomy" id="149040"/>
    <lineage>
        <taxon>Eukaryota</taxon>
        <taxon>Fungi</taxon>
        <taxon>Dikarya</taxon>
        <taxon>Ascomycota</taxon>
        <taxon>Pezizomycotina</taxon>
        <taxon>Leotiomycetes</taxon>
        <taxon>Helotiales</taxon>
        <taxon>Mollisiaceae</taxon>
        <taxon>Mollisia</taxon>
    </lineage>
</organism>
<evidence type="ECO:0000313" key="2">
    <source>
        <dbReference type="EMBL" id="KUJ18205.1"/>
    </source>
</evidence>
<name>A0A194XDF0_MOLSC</name>
<dbReference type="PANTHER" id="PTHR35910">
    <property type="entry name" value="2EXR DOMAIN-CONTAINING PROTEIN"/>
    <property type="match status" value="1"/>
</dbReference>
<dbReference type="InParanoid" id="A0A194XDF0"/>
<gene>
    <name evidence="2" type="ORF">LY89DRAFT_41698</name>
</gene>
<dbReference type="KEGG" id="psco:LY89DRAFT_41698"/>
<keyword evidence="3" id="KW-1185">Reference proteome</keyword>
<protein>
    <recommendedName>
        <fullName evidence="1">2EXR domain-containing protein</fullName>
    </recommendedName>
</protein>
<dbReference type="OrthoDB" id="3561020at2759"/>
<dbReference type="Pfam" id="PF20150">
    <property type="entry name" value="2EXR"/>
    <property type="match status" value="1"/>
</dbReference>
<dbReference type="PANTHER" id="PTHR35910:SF6">
    <property type="entry name" value="2EXR DOMAIN-CONTAINING PROTEIN"/>
    <property type="match status" value="1"/>
</dbReference>
<dbReference type="AlphaFoldDB" id="A0A194XDF0"/>
<evidence type="ECO:0000313" key="3">
    <source>
        <dbReference type="Proteomes" id="UP000070700"/>
    </source>
</evidence>
<proteinExistence type="predicted"/>
<dbReference type="RefSeq" id="XP_018072560.1">
    <property type="nucleotide sequence ID" value="XM_018207378.1"/>
</dbReference>
<dbReference type="Proteomes" id="UP000070700">
    <property type="component" value="Unassembled WGS sequence"/>
</dbReference>
<dbReference type="InterPro" id="IPR045518">
    <property type="entry name" value="2EXR"/>
</dbReference>
<dbReference type="EMBL" id="KQ947413">
    <property type="protein sequence ID" value="KUJ18205.1"/>
    <property type="molecule type" value="Genomic_DNA"/>
</dbReference>
<dbReference type="GeneID" id="28817104"/>
<accession>A0A194XDF0</accession>
<evidence type="ECO:0000259" key="1">
    <source>
        <dbReference type="Pfam" id="PF20150"/>
    </source>
</evidence>